<dbReference type="AlphaFoldDB" id="A0A1Q9DCQ1"/>
<name>A0A1Q9DCQ1_SYMMI</name>
<keyword evidence="2" id="KW-1185">Reference proteome</keyword>
<organism evidence="1 2">
    <name type="scientific">Symbiodinium microadriaticum</name>
    <name type="common">Dinoflagellate</name>
    <name type="synonym">Zooxanthella microadriatica</name>
    <dbReference type="NCBI Taxonomy" id="2951"/>
    <lineage>
        <taxon>Eukaryota</taxon>
        <taxon>Sar</taxon>
        <taxon>Alveolata</taxon>
        <taxon>Dinophyceae</taxon>
        <taxon>Suessiales</taxon>
        <taxon>Symbiodiniaceae</taxon>
        <taxon>Symbiodinium</taxon>
    </lineage>
</organism>
<dbReference type="EMBL" id="LSRX01000601">
    <property type="protein sequence ID" value="OLP92927.1"/>
    <property type="molecule type" value="Genomic_DNA"/>
</dbReference>
<sequence length="107" mass="11654">MFFLLLTLCLSETGWVGLLLGWEGLVGWAGLGGWADLGLGWTLGWSSIIGELKAALEKMPPSASVSSEVIKKDMQTVEGAASYANTPIFEYARLEDPFHFSKVALFR</sequence>
<dbReference type="Proteomes" id="UP000186817">
    <property type="component" value="Unassembled WGS sequence"/>
</dbReference>
<evidence type="ECO:0000313" key="1">
    <source>
        <dbReference type="EMBL" id="OLP92927.1"/>
    </source>
</evidence>
<reference evidence="1 2" key="1">
    <citation type="submission" date="2016-02" db="EMBL/GenBank/DDBJ databases">
        <title>Genome analysis of coral dinoflagellate symbionts highlights evolutionary adaptations to a symbiotic lifestyle.</title>
        <authorList>
            <person name="Aranda M."/>
            <person name="Li Y."/>
            <person name="Liew Y.J."/>
            <person name="Baumgarten S."/>
            <person name="Simakov O."/>
            <person name="Wilson M."/>
            <person name="Piel J."/>
            <person name="Ashoor H."/>
            <person name="Bougouffa S."/>
            <person name="Bajic V.B."/>
            <person name="Ryu T."/>
            <person name="Ravasi T."/>
            <person name="Bayer T."/>
            <person name="Micklem G."/>
            <person name="Kim H."/>
            <person name="Bhak J."/>
            <person name="Lajeunesse T.C."/>
            <person name="Voolstra C.R."/>
        </authorList>
    </citation>
    <scope>NUCLEOTIDE SEQUENCE [LARGE SCALE GENOMIC DNA]</scope>
    <source>
        <strain evidence="1 2">CCMP2467</strain>
    </source>
</reference>
<evidence type="ECO:0000313" key="2">
    <source>
        <dbReference type="Proteomes" id="UP000186817"/>
    </source>
</evidence>
<comment type="caution">
    <text evidence="1">The sequence shown here is derived from an EMBL/GenBank/DDBJ whole genome shotgun (WGS) entry which is preliminary data.</text>
</comment>
<proteinExistence type="predicted"/>
<protein>
    <submittedName>
        <fullName evidence="1">Uncharacterized protein</fullName>
    </submittedName>
</protein>
<accession>A0A1Q9DCQ1</accession>
<gene>
    <name evidence="1" type="ORF">AK812_SmicGene25213</name>
</gene>